<dbReference type="RefSeq" id="WP_111494783.1">
    <property type="nucleotide sequence ID" value="NZ_CP031264.1"/>
</dbReference>
<evidence type="ECO:0008006" key="5">
    <source>
        <dbReference type="Google" id="ProtNLM"/>
    </source>
</evidence>
<name>A0A345T181_9ACTN</name>
<feature type="region of interest" description="Disordered" evidence="1">
    <location>
        <begin position="1"/>
        <end position="29"/>
    </location>
</feature>
<dbReference type="EMBL" id="CP031264">
    <property type="protein sequence ID" value="AXI79736.1"/>
    <property type="molecule type" value="Genomic_DNA"/>
</dbReference>
<organism evidence="3 4">
    <name type="scientific">Peterkaempfera bronchialis</name>
    <dbReference type="NCBI Taxonomy" id="2126346"/>
    <lineage>
        <taxon>Bacteria</taxon>
        <taxon>Bacillati</taxon>
        <taxon>Actinomycetota</taxon>
        <taxon>Actinomycetes</taxon>
        <taxon>Kitasatosporales</taxon>
        <taxon>Streptomycetaceae</taxon>
        <taxon>Peterkaempfera</taxon>
    </lineage>
</organism>
<reference evidence="4" key="1">
    <citation type="submission" date="2018-07" db="EMBL/GenBank/DDBJ databases">
        <title>Streptacidiphilus bronchialis DSM 106435 chromosome.</title>
        <authorList>
            <person name="Batra D."/>
            <person name="Gulvik C.A."/>
        </authorList>
    </citation>
    <scope>NUCLEOTIDE SEQUENCE [LARGE SCALE GENOMIC DNA]</scope>
    <source>
        <strain evidence="4">DSM 106435</strain>
    </source>
</reference>
<gene>
    <name evidence="3" type="ORF">C7M71_022370</name>
</gene>
<protein>
    <recommendedName>
        <fullName evidence="5">Transmembrane protein</fullName>
    </recommendedName>
</protein>
<dbReference type="OrthoDB" id="4316034at2"/>
<dbReference type="Proteomes" id="UP000249340">
    <property type="component" value="Chromosome"/>
</dbReference>
<feature type="transmembrane region" description="Helical" evidence="2">
    <location>
        <begin position="73"/>
        <end position="96"/>
    </location>
</feature>
<feature type="transmembrane region" description="Helical" evidence="2">
    <location>
        <begin position="102"/>
        <end position="124"/>
    </location>
</feature>
<keyword evidence="2" id="KW-0812">Transmembrane</keyword>
<sequence>MSTGTGPEAPAELGGAPRPPLGPQDAYEGGAFGGDAFGGTFDGNAFGGDTFEGDGPEGVVHEREIRPRRRLRWWQTLPIAVIGIFGSLMFAFPLAFESGDGGAVVGMLGLLLTSASVGWGAMAARRVGYAWPGLPRRGSGERASWRAVAAYTLIGLVAIGLAVWRVALLKS</sequence>
<feature type="transmembrane region" description="Helical" evidence="2">
    <location>
        <begin position="145"/>
        <end position="167"/>
    </location>
</feature>
<dbReference type="KEGG" id="stri:C7M71_022370"/>
<evidence type="ECO:0000256" key="1">
    <source>
        <dbReference type="SAM" id="MobiDB-lite"/>
    </source>
</evidence>
<keyword evidence="2" id="KW-1133">Transmembrane helix</keyword>
<evidence type="ECO:0000313" key="3">
    <source>
        <dbReference type="EMBL" id="AXI79736.1"/>
    </source>
</evidence>
<dbReference type="AlphaFoldDB" id="A0A345T181"/>
<keyword evidence="4" id="KW-1185">Reference proteome</keyword>
<evidence type="ECO:0000313" key="4">
    <source>
        <dbReference type="Proteomes" id="UP000249340"/>
    </source>
</evidence>
<keyword evidence="2" id="KW-0472">Membrane</keyword>
<accession>A0A345T181</accession>
<proteinExistence type="predicted"/>
<evidence type="ECO:0000256" key="2">
    <source>
        <dbReference type="SAM" id="Phobius"/>
    </source>
</evidence>